<feature type="chain" id="PRO_5045134856" description="Lipocalin-like domain-containing protein" evidence="2">
    <location>
        <begin position="22"/>
        <end position="169"/>
    </location>
</feature>
<evidence type="ECO:0000256" key="1">
    <source>
        <dbReference type="SAM" id="MobiDB-lite"/>
    </source>
</evidence>
<name>A0ABU1K5X4_9FLAO</name>
<dbReference type="RefSeq" id="WP_309727984.1">
    <property type="nucleotide sequence ID" value="NZ_JAVDQA010000004.1"/>
</dbReference>
<evidence type="ECO:0000313" key="4">
    <source>
        <dbReference type="Proteomes" id="UP001257659"/>
    </source>
</evidence>
<comment type="caution">
    <text evidence="3">The sequence shown here is derived from an EMBL/GenBank/DDBJ whole genome shotgun (WGS) entry which is preliminary data.</text>
</comment>
<feature type="region of interest" description="Disordered" evidence="1">
    <location>
        <begin position="95"/>
        <end position="117"/>
    </location>
</feature>
<evidence type="ECO:0008006" key="5">
    <source>
        <dbReference type="Google" id="ProtNLM"/>
    </source>
</evidence>
<feature type="signal peptide" evidence="2">
    <location>
        <begin position="1"/>
        <end position="21"/>
    </location>
</feature>
<sequence length="169" mass="18901">MKMNPKFIVLFFMATSMVFLSCSDDDDSSDDNNNNNNSQLVATITNNVKDGNWIITKFIDSGQDETNDFNGYSFSFEDNSVLTATKEANVMTGTWSVTDSDDDDSDDDNPSNDDDDDIDFNIFFNVDDSNNFEDLNDDWDIVSQTSTKIELIDVSGGNGGTDYLTFEKQ</sequence>
<dbReference type="EMBL" id="JAVDQA010000004">
    <property type="protein sequence ID" value="MDR6301013.1"/>
    <property type="molecule type" value="Genomic_DNA"/>
</dbReference>
<feature type="compositionally biased region" description="Acidic residues" evidence="1">
    <location>
        <begin position="99"/>
        <end position="117"/>
    </location>
</feature>
<accession>A0ABU1K5X4</accession>
<organism evidence="3 4">
    <name type="scientific">Mesonia maritima</name>
    <dbReference type="NCBI Taxonomy" id="1793873"/>
    <lineage>
        <taxon>Bacteria</taxon>
        <taxon>Pseudomonadati</taxon>
        <taxon>Bacteroidota</taxon>
        <taxon>Flavobacteriia</taxon>
        <taxon>Flavobacteriales</taxon>
        <taxon>Flavobacteriaceae</taxon>
        <taxon>Mesonia</taxon>
    </lineage>
</organism>
<reference evidence="3 4" key="1">
    <citation type="submission" date="2023-07" db="EMBL/GenBank/DDBJ databases">
        <title>Genomic Encyclopedia of Type Strains, Phase IV (KMG-IV): sequencing the most valuable type-strain genomes for metagenomic binning, comparative biology and taxonomic classification.</title>
        <authorList>
            <person name="Goeker M."/>
        </authorList>
    </citation>
    <scope>NUCLEOTIDE SEQUENCE [LARGE SCALE GENOMIC DNA]</scope>
    <source>
        <strain evidence="3 4">DSM 102814</strain>
    </source>
</reference>
<evidence type="ECO:0000313" key="3">
    <source>
        <dbReference type="EMBL" id="MDR6301013.1"/>
    </source>
</evidence>
<keyword evidence="4" id="KW-1185">Reference proteome</keyword>
<evidence type="ECO:0000256" key="2">
    <source>
        <dbReference type="SAM" id="SignalP"/>
    </source>
</evidence>
<dbReference type="Proteomes" id="UP001257659">
    <property type="component" value="Unassembled WGS sequence"/>
</dbReference>
<gene>
    <name evidence="3" type="ORF">GGR31_001660</name>
</gene>
<proteinExistence type="predicted"/>
<keyword evidence="2" id="KW-0732">Signal</keyword>
<dbReference type="PROSITE" id="PS51257">
    <property type="entry name" value="PROKAR_LIPOPROTEIN"/>
    <property type="match status" value="1"/>
</dbReference>
<protein>
    <recommendedName>
        <fullName evidence="5">Lipocalin-like domain-containing protein</fullName>
    </recommendedName>
</protein>